<feature type="transmembrane region" description="Helical" evidence="6">
    <location>
        <begin position="391"/>
        <end position="410"/>
    </location>
</feature>
<dbReference type="PANTHER" id="PTHR30250:SF11">
    <property type="entry name" value="O-ANTIGEN TRANSPORTER-RELATED"/>
    <property type="match status" value="1"/>
</dbReference>
<feature type="transmembrane region" description="Helical" evidence="6">
    <location>
        <begin position="156"/>
        <end position="173"/>
    </location>
</feature>
<feature type="transmembrane region" description="Helical" evidence="6">
    <location>
        <begin position="211"/>
        <end position="231"/>
    </location>
</feature>
<keyword evidence="2" id="KW-1003">Cell membrane</keyword>
<keyword evidence="3 6" id="KW-0812">Transmembrane</keyword>
<feature type="transmembrane region" description="Helical" evidence="6">
    <location>
        <begin position="446"/>
        <end position="468"/>
    </location>
</feature>
<evidence type="ECO:0000256" key="2">
    <source>
        <dbReference type="ARBA" id="ARBA00022475"/>
    </source>
</evidence>
<evidence type="ECO:0000313" key="8">
    <source>
        <dbReference type="Proteomes" id="UP001597476"/>
    </source>
</evidence>
<dbReference type="PANTHER" id="PTHR30250">
    <property type="entry name" value="PST FAMILY PREDICTED COLANIC ACID TRANSPORTER"/>
    <property type="match status" value="1"/>
</dbReference>
<evidence type="ECO:0000256" key="3">
    <source>
        <dbReference type="ARBA" id="ARBA00022692"/>
    </source>
</evidence>
<gene>
    <name evidence="7" type="ORF">ACFSR8_06905</name>
</gene>
<feature type="transmembrane region" description="Helical" evidence="6">
    <location>
        <begin position="121"/>
        <end position="144"/>
    </location>
</feature>
<sequence>MGIVASQSFKNLVSTYIGFGVGAINTLFLYTNFMSDAYFGMVSFMLSAAFVMMPLMAFGVHNTLVKFYSGFKTRLSLHSFLNLMLLLPLLFIIPISIAGYLGYETIGSYLSTKNAMIKDYVWHIIIIAIGLAYFEVFFAWVKVHLRTVFGNFMKEIFHRVGAMTLLFALYFEIIDVDQFMDCLVVVYIIRMLLMMLYAFSVKLPVLVLRRIAGLGSILKYSLLIIIAGSIASTILDIDKVMLGKYIPIENVAYYNVAIFIAAVIAVPQRAMHQILLPLSAKFLNEKDMEALSDLYKKSSLNLFIVAGFIFLLIVLNINQMYCLIDKEYSIGLYVVLLISVSKLYDAVLGSNNAILFNSDYYRMVLLIGVLLVIAMVVLNMILIPIYGLNGAALATCIAILLYNTIKVVFVHKVFKMIPFSGNTFKVGVLIAIIAFGGYFWDFSFHPILNIFLKSILITGVYGGVVYMMNLSEDINSMLNKFIKKT</sequence>
<dbReference type="Proteomes" id="UP001597476">
    <property type="component" value="Unassembled WGS sequence"/>
</dbReference>
<dbReference type="EMBL" id="JBHULY010000013">
    <property type="protein sequence ID" value="MFD2725938.1"/>
    <property type="molecule type" value="Genomic_DNA"/>
</dbReference>
<feature type="transmembrane region" description="Helical" evidence="6">
    <location>
        <begin position="179"/>
        <end position="199"/>
    </location>
</feature>
<dbReference type="RefSeq" id="WP_380290399.1">
    <property type="nucleotide sequence ID" value="NZ_JBHULY010000013.1"/>
</dbReference>
<feature type="transmembrane region" description="Helical" evidence="6">
    <location>
        <begin position="422"/>
        <end position="440"/>
    </location>
</feature>
<feature type="transmembrane region" description="Helical" evidence="6">
    <location>
        <begin position="330"/>
        <end position="348"/>
    </location>
</feature>
<evidence type="ECO:0000256" key="4">
    <source>
        <dbReference type="ARBA" id="ARBA00022989"/>
    </source>
</evidence>
<evidence type="ECO:0000256" key="1">
    <source>
        <dbReference type="ARBA" id="ARBA00004651"/>
    </source>
</evidence>
<organism evidence="7 8">
    <name type="scientific">Hyunsoonleella rubra</name>
    <dbReference type="NCBI Taxonomy" id="1737062"/>
    <lineage>
        <taxon>Bacteria</taxon>
        <taxon>Pseudomonadati</taxon>
        <taxon>Bacteroidota</taxon>
        <taxon>Flavobacteriia</taxon>
        <taxon>Flavobacteriales</taxon>
        <taxon>Flavobacteriaceae</taxon>
    </lineage>
</organism>
<accession>A0ABW5T9L1</accession>
<keyword evidence="4 6" id="KW-1133">Transmembrane helix</keyword>
<dbReference type="InterPro" id="IPR050833">
    <property type="entry name" value="Poly_Biosynth_Transport"/>
</dbReference>
<comment type="caution">
    <text evidence="7">The sequence shown here is derived from an EMBL/GenBank/DDBJ whole genome shotgun (WGS) entry which is preliminary data.</text>
</comment>
<keyword evidence="5 6" id="KW-0472">Membrane</keyword>
<feature type="transmembrane region" description="Helical" evidence="6">
    <location>
        <begin position="300"/>
        <end position="318"/>
    </location>
</feature>
<evidence type="ECO:0000313" key="7">
    <source>
        <dbReference type="EMBL" id="MFD2725938.1"/>
    </source>
</evidence>
<protein>
    <submittedName>
        <fullName evidence="7">Polysaccharide biosynthesis C-terminal domain-containing protein</fullName>
    </submittedName>
</protein>
<feature type="transmembrane region" description="Helical" evidence="6">
    <location>
        <begin position="37"/>
        <end position="60"/>
    </location>
</feature>
<feature type="transmembrane region" description="Helical" evidence="6">
    <location>
        <begin position="360"/>
        <end position="385"/>
    </location>
</feature>
<evidence type="ECO:0000256" key="5">
    <source>
        <dbReference type="ARBA" id="ARBA00023136"/>
    </source>
</evidence>
<feature type="transmembrane region" description="Helical" evidence="6">
    <location>
        <begin position="251"/>
        <end position="271"/>
    </location>
</feature>
<reference evidence="8" key="1">
    <citation type="journal article" date="2019" name="Int. J. Syst. Evol. Microbiol.">
        <title>The Global Catalogue of Microorganisms (GCM) 10K type strain sequencing project: providing services to taxonomists for standard genome sequencing and annotation.</title>
        <authorList>
            <consortium name="The Broad Institute Genomics Platform"/>
            <consortium name="The Broad Institute Genome Sequencing Center for Infectious Disease"/>
            <person name="Wu L."/>
            <person name="Ma J."/>
        </authorList>
    </citation>
    <scope>NUCLEOTIDE SEQUENCE [LARGE SCALE GENOMIC DNA]</scope>
    <source>
        <strain evidence="8">KCTC 42398</strain>
    </source>
</reference>
<proteinExistence type="predicted"/>
<evidence type="ECO:0000256" key="6">
    <source>
        <dbReference type="SAM" id="Phobius"/>
    </source>
</evidence>
<keyword evidence="8" id="KW-1185">Reference proteome</keyword>
<name>A0ABW5T9L1_9FLAO</name>
<feature type="transmembrane region" description="Helical" evidence="6">
    <location>
        <begin position="12"/>
        <end position="31"/>
    </location>
</feature>
<comment type="subcellular location">
    <subcellularLocation>
        <location evidence="1">Cell membrane</location>
        <topology evidence="1">Multi-pass membrane protein</topology>
    </subcellularLocation>
</comment>
<feature type="transmembrane region" description="Helical" evidence="6">
    <location>
        <begin position="80"/>
        <end position="101"/>
    </location>
</feature>